<sequence>MRITFWASLLLVLCAFQTAQADDAVPGRSNPAAVRAAAKSWAPLEVQSPSGTHYSVWVVRDASIPVGATPDNIEVVAEIGKRGLIFIDSYPSISGGMSYCQAGRERFLRIASIARKLAVETFHVKLESCRDDIELASAGIEWLPESATLRIHWLQGPAGLGTPEVRSIHIGPGATPD</sequence>
<organism evidence="2 3">
    <name type="scientific">Rhodoferax sediminis</name>
    <dbReference type="NCBI Taxonomy" id="2509614"/>
    <lineage>
        <taxon>Bacteria</taxon>
        <taxon>Pseudomonadati</taxon>
        <taxon>Pseudomonadota</taxon>
        <taxon>Betaproteobacteria</taxon>
        <taxon>Burkholderiales</taxon>
        <taxon>Comamonadaceae</taxon>
        <taxon>Rhodoferax</taxon>
    </lineage>
</organism>
<dbReference type="OrthoDB" id="9821875at2"/>
<name>A0A515DCU6_9BURK</name>
<feature type="signal peptide" evidence="1">
    <location>
        <begin position="1"/>
        <end position="21"/>
    </location>
</feature>
<keyword evidence="1" id="KW-0732">Signal</keyword>
<proteinExistence type="predicted"/>
<reference evidence="2 3" key="1">
    <citation type="submission" date="2019-01" db="EMBL/GenBank/DDBJ databases">
        <title>Genomic insights into a novel species Rhodoferax sp.</title>
        <authorList>
            <person name="Jin L."/>
        </authorList>
    </citation>
    <scope>NUCLEOTIDE SEQUENCE [LARGE SCALE GENOMIC DNA]</scope>
    <source>
        <strain evidence="2 3">CHu59-6-5</strain>
    </source>
</reference>
<feature type="chain" id="PRO_5022028501" evidence="1">
    <location>
        <begin position="22"/>
        <end position="177"/>
    </location>
</feature>
<evidence type="ECO:0000313" key="2">
    <source>
        <dbReference type="EMBL" id="QDL38217.1"/>
    </source>
</evidence>
<gene>
    <name evidence="2" type="ORF">EUB48_13645</name>
</gene>
<dbReference type="EMBL" id="CP035503">
    <property type="protein sequence ID" value="QDL38217.1"/>
    <property type="molecule type" value="Genomic_DNA"/>
</dbReference>
<keyword evidence="3" id="KW-1185">Reference proteome</keyword>
<dbReference type="KEGG" id="rhf:EUB48_13645"/>
<dbReference type="Proteomes" id="UP000316798">
    <property type="component" value="Chromosome"/>
</dbReference>
<accession>A0A515DCU6</accession>
<evidence type="ECO:0000256" key="1">
    <source>
        <dbReference type="SAM" id="SignalP"/>
    </source>
</evidence>
<dbReference type="AlphaFoldDB" id="A0A515DCU6"/>
<evidence type="ECO:0000313" key="3">
    <source>
        <dbReference type="Proteomes" id="UP000316798"/>
    </source>
</evidence>
<dbReference type="RefSeq" id="WP_142819638.1">
    <property type="nucleotide sequence ID" value="NZ_CP035503.1"/>
</dbReference>
<protein>
    <submittedName>
        <fullName evidence="2">Uncharacterized protein</fullName>
    </submittedName>
</protein>